<evidence type="ECO:0000313" key="2">
    <source>
        <dbReference type="Proteomes" id="UP000789860"/>
    </source>
</evidence>
<reference evidence="1" key="1">
    <citation type="submission" date="2021-06" db="EMBL/GenBank/DDBJ databases">
        <authorList>
            <person name="Kallberg Y."/>
            <person name="Tangrot J."/>
            <person name="Rosling A."/>
        </authorList>
    </citation>
    <scope>NUCLEOTIDE SEQUENCE</scope>
    <source>
        <strain evidence="1">AU212A</strain>
    </source>
</reference>
<sequence length="85" mass="9785">KPTSKWHQVVNKATKGEAGTFTLKLPLSAYIDKFELYSREELPIQNSIQIKVPSIEEAIIQRVIEDKDINIDRNYLLGMNLEILD</sequence>
<protein>
    <submittedName>
        <fullName evidence="1">1432_t:CDS:1</fullName>
    </submittedName>
</protein>
<evidence type="ECO:0000313" key="1">
    <source>
        <dbReference type="EMBL" id="CAG8643102.1"/>
    </source>
</evidence>
<proteinExistence type="predicted"/>
<keyword evidence="2" id="KW-1185">Reference proteome</keyword>
<dbReference type="EMBL" id="CAJVPM010022022">
    <property type="protein sequence ID" value="CAG8643102.1"/>
    <property type="molecule type" value="Genomic_DNA"/>
</dbReference>
<name>A0ACA9N9D2_9GLOM</name>
<organism evidence="1 2">
    <name type="scientific">Scutellospora calospora</name>
    <dbReference type="NCBI Taxonomy" id="85575"/>
    <lineage>
        <taxon>Eukaryota</taxon>
        <taxon>Fungi</taxon>
        <taxon>Fungi incertae sedis</taxon>
        <taxon>Mucoromycota</taxon>
        <taxon>Glomeromycotina</taxon>
        <taxon>Glomeromycetes</taxon>
        <taxon>Diversisporales</taxon>
        <taxon>Gigasporaceae</taxon>
        <taxon>Scutellospora</taxon>
    </lineage>
</organism>
<dbReference type="Proteomes" id="UP000789860">
    <property type="component" value="Unassembled WGS sequence"/>
</dbReference>
<feature type="non-terminal residue" evidence="1">
    <location>
        <position position="1"/>
    </location>
</feature>
<comment type="caution">
    <text evidence="1">The sequence shown here is derived from an EMBL/GenBank/DDBJ whole genome shotgun (WGS) entry which is preliminary data.</text>
</comment>
<gene>
    <name evidence="1" type="ORF">SCALOS_LOCUS8398</name>
</gene>
<accession>A0ACA9N9D2</accession>